<evidence type="ECO:0000256" key="1">
    <source>
        <dbReference type="SAM" id="Coils"/>
    </source>
</evidence>
<dbReference type="Proteomes" id="UP000039865">
    <property type="component" value="Unassembled WGS sequence"/>
</dbReference>
<dbReference type="PANTHER" id="PTHR37027:SF2">
    <property type="entry name" value="CHROMOSOME UNDETERMINED SCAFFOLD_148, WHOLE GENOME SHOTGUN SEQUENCE"/>
    <property type="match status" value="1"/>
</dbReference>
<protein>
    <submittedName>
        <fullName evidence="2">Uncharacterized protein</fullName>
    </submittedName>
</protein>
<feature type="coiled-coil region" evidence="1">
    <location>
        <begin position="16"/>
        <end position="108"/>
    </location>
</feature>
<dbReference type="InterPro" id="IPR038835">
    <property type="entry name" value="Giardin_beta-like"/>
</dbReference>
<dbReference type="EMBL" id="CCKQ01006245">
    <property type="protein sequence ID" value="CDW77537.1"/>
    <property type="molecule type" value="Genomic_DNA"/>
</dbReference>
<gene>
    <name evidence="2" type="primary">Contig10456.g11163</name>
    <name evidence="2" type="ORF">STYLEM_6500</name>
</gene>
<evidence type="ECO:0000313" key="2">
    <source>
        <dbReference type="EMBL" id="CDW77537.1"/>
    </source>
</evidence>
<evidence type="ECO:0000313" key="3">
    <source>
        <dbReference type="Proteomes" id="UP000039865"/>
    </source>
</evidence>
<keyword evidence="1" id="KW-0175">Coiled coil</keyword>
<dbReference type="AlphaFoldDB" id="A0A078A7K6"/>
<proteinExistence type="predicted"/>
<sequence length="254" mass="29772">MNTSAISSGPASTDRINKLSERLHNLQKNLQTEKQTQFEKLEHRLKTLHSRFGDNYENSNKRFNLLKDQLIKIENQIESQQLAREDLMQGKHSELDNLQGKIASLIAEEIKTREDSEFKLRKQIQEKALQVQQEIIREAQSGTEIVGTLEKYLEEDIPSLYESLKVGINEREQTEELLLRQVSEEFTNIHQEIVDEKKAREEQEEAMLEMLKEIISKVKEQITIERFERERTEETLVNLLEETCNKLNSVSTDF</sequence>
<dbReference type="OrthoDB" id="312788at2759"/>
<organism evidence="2 3">
    <name type="scientific">Stylonychia lemnae</name>
    <name type="common">Ciliate</name>
    <dbReference type="NCBI Taxonomy" id="5949"/>
    <lineage>
        <taxon>Eukaryota</taxon>
        <taxon>Sar</taxon>
        <taxon>Alveolata</taxon>
        <taxon>Ciliophora</taxon>
        <taxon>Intramacronucleata</taxon>
        <taxon>Spirotrichea</taxon>
        <taxon>Stichotrichia</taxon>
        <taxon>Sporadotrichida</taxon>
        <taxon>Oxytrichidae</taxon>
        <taxon>Stylonychinae</taxon>
        <taxon>Stylonychia</taxon>
    </lineage>
</organism>
<dbReference type="PANTHER" id="PTHR37027">
    <property type="entry name" value="KDE4"/>
    <property type="match status" value="1"/>
</dbReference>
<accession>A0A078A7K6</accession>
<dbReference type="OMA" id="AGEQCEY"/>
<reference evidence="2 3" key="1">
    <citation type="submission" date="2014-06" db="EMBL/GenBank/DDBJ databases">
        <authorList>
            <person name="Swart Estienne"/>
        </authorList>
    </citation>
    <scope>NUCLEOTIDE SEQUENCE [LARGE SCALE GENOMIC DNA]</scope>
    <source>
        <strain evidence="2 3">130c</strain>
    </source>
</reference>
<name>A0A078A7K6_STYLE</name>
<dbReference type="InParanoid" id="A0A078A7K6"/>
<feature type="coiled-coil region" evidence="1">
    <location>
        <begin position="193"/>
        <end position="221"/>
    </location>
</feature>
<keyword evidence="3" id="KW-1185">Reference proteome</keyword>